<evidence type="ECO:0000313" key="4">
    <source>
        <dbReference type="EMBL" id="KAE9263299.1"/>
    </source>
</evidence>
<accession>A0A6A3PRY6</accession>
<gene>
    <name evidence="4" type="ORF">PF001_g31737</name>
    <name evidence="3" type="ORF">PF006_g31780</name>
    <name evidence="1" type="ORF">PF009_g32095</name>
    <name evidence="2" type="ORF">PF010_g31556</name>
</gene>
<evidence type="ECO:0000313" key="8">
    <source>
        <dbReference type="Proteomes" id="UP000488956"/>
    </source>
</evidence>
<evidence type="ECO:0000313" key="1">
    <source>
        <dbReference type="EMBL" id="KAE8917584.1"/>
    </source>
</evidence>
<evidence type="ECO:0000313" key="6">
    <source>
        <dbReference type="Proteomes" id="UP000437068"/>
    </source>
</evidence>
<dbReference type="AlphaFoldDB" id="A0A6A3PRY6"/>
<evidence type="ECO:0000313" key="3">
    <source>
        <dbReference type="EMBL" id="KAE9059858.1"/>
    </source>
</evidence>
<dbReference type="EMBL" id="QXGE01007516">
    <property type="protein sequence ID" value="KAE9263299.1"/>
    <property type="molecule type" value="Genomic_DNA"/>
</dbReference>
<protein>
    <submittedName>
        <fullName evidence="3">Uncharacterized protein</fullName>
    </submittedName>
</protein>
<evidence type="ECO:0000313" key="7">
    <source>
        <dbReference type="Proteomes" id="UP000440732"/>
    </source>
</evidence>
<dbReference type="EMBL" id="QXFX01007388">
    <property type="protein sequence ID" value="KAE9056970.1"/>
    <property type="molecule type" value="Genomic_DNA"/>
</dbReference>
<proteinExistence type="predicted"/>
<sequence length="46" mass="5091">MISASKQLVPLIARIGLTIVKKNSTAVVMTNAMYNGFRWSKHLCPT</sequence>
<comment type="caution">
    <text evidence="3">The sequence shown here is derived from an EMBL/GenBank/DDBJ whole genome shotgun (WGS) entry which is preliminary data.</text>
</comment>
<evidence type="ECO:0000313" key="5">
    <source>
        <dbReference type="Proteomes" id="UP000429523"/>
    </source>
</evidence>
<dbReference type="Proteomes" id="UP000429523">
    <property type="component" value="Unassembled WGS sequence"/>
</dbReference>
<evidence type="ECO:0000313" key="2">
    <source>
        <dbReference type="EMBL" id="KAE9056970.1"/>
    </source>
</evidence>
<reference evidence="5 6" key="1">
    <citation type="submission" date="2018-08" db="EMBL/GenBank/DDBJ databases">
        <title>Genomic investigation of the strawberry pathogen Phytophthora fragariae indicates pathogenicity is determined by transcriptional variation in three key races.</title>
        <authorList>
            <person name="Adams T.M."/>
            <person name="Armitage A.D."/>
            <person name="Sobczyk M.K."/>
            <person name="Bates H.J."/>
            <person name="Dunwell J.M."/>
            <person name="Nellist C.F."/>
            <person name="Harrison R.J."/>
        </authorList>
    </citation>
    <scope>NUCLEOTIDE SEQUENCE [LARGE SCALE GENOMIC DNA]</scope>
    <source>
        <strain evidence="4 6">A4</strain>
        <strain evidence="3 7">NOV-5</strain>
        <strain evidence="1 5">NOV-9</strain>
        <strain evidence="2 8">ONT-3</strain>
    </source>
</reference>
<dbReference type="EMBL" id="QXGA01007589">
    <property type="protein sequence ID" value="KAE9059858.1"/>
    <property type="molecule type" value="Genomic_DNA"/>
</dbReference>
<name>A0A6A3PRY6_9STRA</name>
<organism evidence="3 7">
    <name type="scientific">Phytophthora fragariae</name>
    <dbReference type="NCBI Taxonomy" id="53985"/>
    <lineage>
        <taxon>Eukaryota</taxon>
        <taxon>Sar</taxon>
        <taxon>Stramenopiles</taxon>
        <taxon>Oomycota</taxon>
        <taxon>Peronosporomycetes</taxon>
        <taxon>Peronosporales</taxon>
        <taxon>Peronosporaceae</taxon>
        <taxon>Phytophthora</taxon>
    </lineage>
</organism>
<dbReference type="EMBL" id="QXGF01006984">
    <property type="protein sequence ID" value="KAE8917584.1"/>
    <property type="molecule type" value="Genomic_DNA"/>
</dbReference>
<dbReference type="Proteomes" id="UP000488956">
    <property type="component" value="Unassembled WGS sequence"/>
</dbReference>
<dbReference type="Proteomes" id="UP000440732">
    <property type="component" value="Unassembled WGS sequence"/>
</dbReference>
<dbReference type="Proteomes" id="UP000437068">
    <property type="component" value="Unassembled WGS sequence"/>
</dbReference>